<sequence>MKISICIPTFNRARHLSNCLNSIVLNENKENINYEICISNNCSTDETEEVVNSLKNELPILYQRNETNIGVARNVLKVVEMASGDYIWLIGDDDLLLPNALKGLSNLILEHPKIEYFYINSFHLTTEFVFSFPRPFHTAHLPEKMERFSSWKQEGEVEFFKLINPKVSFDFLGGMFLAVFKKENWIQNIHVVNQSHLLDGRTFSYFDNTFIHVKIFSKAFANSRAFFHVSPLSVCLTGAREWAPMYPLVRSVRLIEGLKEYRKNGLSLIQYLKCRNYALKFFIPDLIFMIIHKNVSGISYINPFALIFNNCIYPNFYFSSIYYFIRKISIFIKKF</sequence>
<dbReference type="Pfam" id="PF00535">
    <property type="entry name" value="Glycos_transf_2"/>
    <property type="match status" value="1"/>
</dbReference>
<dbReference type="InterPro" id="IPR029044">
    <property type="entry name" value="Nucleotide-diphossugar_trans"/>
</dbReference>
<dbReference type="PANTHER" id="PTHR22916">
    <property type="entry name" value="GLYCOSYLTRANSFERASE"/>
    <property type="match status" value="1"/>
</dbReference>
<dbReference type="SUPFAM" id="SSF53448">
    <property type="entry name" value="Nucleotide-diphospho-sugar transferases"/>
    <property type="match status" value="1"/>
</dbReference>
<gene>
    <name evidence="3" type="ORF">Lepto1489_07610</name>
</gene>
<dbReference type="PANTHER" id="PTHR22916:SF3">
    <property type="entry name" value="UDP-GLCNAC:BETAGAL BETA-1,3-N-ACETYLGLUCOSAMINYLTRANSFERASE-LIKE PROTEIN 1"/>
    <property type="match status" value="1"/>
</dbReference>
<dbReference type="CDD" id="cd00761">
    <property type="entry name" value="Glyco_tranf_GTA_type"/>
    <property type="match status" value="1"/>
</dbReference>
<evidence type="ECO:0000313" key="4">
    <source>
        <dbReference type="Proteomes" id="UP000663255"/>
    </source>
</evidence>
<feature type="domain" description="Glycosyltransferase 2-like" evidence="2">
    <location>
        <begin position="4"/>
        <end position="113"/>
    </location>
</feature>
<dbReference type="GO" id="GO:0016758">
    <property type="term" value="F:hexosyltransferase activity"/>
    <property type="evidence" value="ECO:0007669"/>
    <property type="project" value="UniProtKB-ARBA"/>
</dbReference>
<dbReference type="EMBL" id="CP043893">
    <property type="protein sequence ID" value="QOI50326.1"/>
    <property type="molecule type" value="Genomic_DNA"/>
</dbReference>
<accession>A0AAP9WJ37</accession>
<feature type="transmembrane region" description="Helical" evidence="1">
    <location>
        <begin position="304"/>
        <end position="325"/>
    </location>
</feature>
<dbReference type="RefSeq" id="WP_000703222.1">
    <property type="nucleotide sequence ID" value="NZ_CP043880.1"/>
</dbReference>
<dbReference type="Gene3D" id="3.90.550.10">
    <property type="entry name" value="Spore Coat Polysaccharide Biosynthesis Protein SpsA, Chain A"/>
    <property type="match status" value="1"/>
</dbReference>
<dbReference type="Proteomes" id="UP000663255">
    <property type="component" value="Chromosome 1"/>
</dbReference>
<evidence type="ECO:0000259" key="2">
    <source>
        <dbReference type="Pfam" id="PF00535"/>
    </source>
</evidence>
<keyword evidence="1" id="KW-1133">Transmembrane helix</keyword>
<reference evidence="3" key="1">
    <citation type="submission" date="2019-09" db="EMBL/GenBank/DDBJ databases">
        <title>Comparative Genomics of Leptospira interrogans Reveals Genome Plasticity - A Common Adaptive Strategy for Survival in Various Hosts.</title>
        <authorList>
            <person name="Ramli S.R."/>
            <person name="Bunk B."/>
            <person name="Goris M."/>
            <person name="Bhuju S."/>
            <person name="Jarek M."/>
            <person name="Sproer C."/>
            <person name="Mustakim S."/>
            <person name="Strommenger B."/>
            <person name="Pessler F."/>
        </authorList>
    </citation>
    <scope>NUCLEOTIDE SEQUENCE</scope>
    <source>
        <strain evidence="3">1489</strain>
    </source>
</reference>
<dbReference type="InterPro" id="IPR001173">
    <property type="entry name" value="Glyco_trans_2-like"/>
</dbReference>
<proteinExistence type="predicted"/>
<keyword evidence="1" id="KW-0812">Transmembrane</keyword>
<evidence type="ECO:0000256" key="1">
    <source>
        <dbReference type="SAM" id="Phobius"/>
    </source>
</evidence>
<dbReference type="AlphaFoldDB" id="A0AAP9WJ37"/>
<protein>
    <submittedName>
        <fullName evidence="3">Glycosyltransferase family 2 protein</fullName>
    </submittedName>
</protein>
<name>A0AAP9WJ37_LEPIR</name>
<organism evidence="3 4">
    <name type="scientific">Leptospira interrogans serovar Bataviae</name>
    <dbReference type="NCBI Taxonomy" id="312175"/>
    <lineage>
        <taxon>Bacteria</taxon>
        <taxon>Pseudomonadati</taxon>
        <taxon>Spirochaetota</taxon>
        <taxon>Spirochaetia</taxon>
        <taxon>Leptospirales</taxon>
        <taxon>Leptospiraceae</taxon>
        <taxon>Leptospira</taxon>
    </lineage>
</organism>
<keyword evidence="1" id="KW-0472">Membrane</keyword>
<evidence type="ECO:0000313" key="3">
    <source>
        <dbReference type="EMBL" id="QOI50326.1"/>
    </source>
</evidence>